<feature type="transmembrane region" description="Helical" evidence="11">
    <location>
        <begin position="916"/>
        <end position="935"/>
    </location>
</feature>
<dbReference type="SUPFAM" id="SSF55909">
    <property type="entry name" value="Pentein"/>
    <property type="match status" value="1"/>
</dbReference>
<evidence type="ECO:0000256" key="3">
    <source>
        <dbReference type="ARBA" id="ARBA00022490"/>
    </source>
</evidence>
<reference evidence="13 14" key="1">
    <citation type="journal article" date="2013" name="Curr. Biol.">
        <title>The Genome of the Foraminiferan Reticulomyxa filosa.</title>
        <authorList>
            <person name="Glockner G."/>
            <person name="Hulsmann N."/>
            <person name="Schleicher M."/>
            <person name="Noegel A.A."/>
            <person name="Eichinger L."/>
            <person name="Gallinger C."/>
            <person name="Pawlowski J."/>
            <person name="Sierra R."/>
            <person name="Euteneuer U."/>
            <person name="Pillet L."/>
            <person name="Moustafa A."/>
            <person name="Platzer M."/>
            <person name="Groth M."/>
            <person name="Szafranski K."/>
            <person name="Schliwa M."/>
        </authorList>
    </citation>
    <scope>NUCLEOTIDE SEQUENCE [LARGE SCALE GENOMIC DNA]</scope>
</reference>
<evidence type="ECO:0000256" key="4">
    <source>
        <dbReference type="ARBA" id="ARBA00022540"/>
    </source>
</evidence>
<comment type="similarity">
    <text evidence="10">Belongs to the eIF-6 family.</text>
</comment>
<comment type="function">
    <text evidence="10">Binds to the 60S ribosomal subunit and prevents its association with the 40S ribosomal subunit to form the 80S initiation complex in the cytoplasm. May also be involved in ribosome biogenesis.</text>
</comment>
<keyword evidence="14" id="KW-1185">Reference proteome</keyword>
<dbReference type="CDD" id="cd00527">
    <property type="entry name" value="IF6"/>
    <property type="match status" value="1"/>
</dbReference>
<gene>
    <name evidence="10" type="primary">EIF6</name>
    <name evidence="13" type="ORF">RFI_10314</name>
</gene>
<dbReference type="GO" id="GO:0042256">
    <property type="term" value="P:cytosolic ribosome assembly"/>
    <property type="evidence" value="ECO:0007669"/>
    <property type="project" value="UniProtKB-UniRule"/>
</dbReference>
<dbReference type="Pfam" id="PF02687">
    <property type="entry name" value="FtsX"/>
    <property type="match status" value="2"/>
</dbReference>
<feature type="transmembrane region" description="Helical" evidence="11">
    <location>
        <begin position="883"/>
        <end position="904"/>
    </location>
</feature>
<keyword evidence="10" id="KW-0690">Ribosome biogenesis</keyword>
<evidence type="ECO:0000256" key="11">
    <source>
        <dbReference type="SAM" id="Phobius"/>
    </source>
</evidence>
<dbReference type="GO" id="GO:0005730">
    <property type="term" value="C:nucleolus"/>
    <property type="evidence" value="ECO:0007669"/>
    <property type="project" value="UniProtKB-SubCell"/>
</dbReference>
<sequence>MGRAVLSSNTAAEETLLRLEYEAKQLKNATLDMTDYCVQIIIMYTDRLTAYFSDYNTMKQHMARFSNAVFSSLGYNYNANVQLPIYSQMDKILTKKQKKQSTITKLALNLKQELLTFGRQFLGLLLFCCIFLMTSLALLLTYALLLNDVEERTYTYGMLRALGMKHTTVIQIMILKSLTFSIPGTAVALLVVFLIDIPLVVFISSYSNFDISYALPSVCIIIGVMVGFLTPLIAIYVPTRRALSKTLRDSLDVYHHVTSDIHVTMIYLQNLGLNPAIFSVALVLVLIGVVLSIGVPYAVFNQNWDLFFGIFGGLLLSMVYGMCLIASICTIPLSRFVAKLFLSCGPHRKLKDVVLKNISAHGGRNVKTGVMFIVCLGFVIFAGCGNAFLATSTIDFFGWLIGSDIQLISFSIDSPIDDSELRPYLEREKNNEANGKITDYTFVTFPISELDNARVINSLYLTSLAGTPLLTNWLVAVEKNYAETTNTKYLSVKSISKMHNPNASLHYFSNGQPDPVRLMYDDAGRQTLPLEQNHINVPPAIVSGAYYSDGTMYWTTIDNYNSKVDTLIALRNTSYTDYIDIIISTALASSLTINLNDPMMMHVDVTTGKTQQGQTLRYLCKVRSIVNKIGGLIMLPYSLSFAAFLAQFQNAVITYDSYKRIIADAYQLSPDIPSEQALIQSKLFYQSLLVKMKRGSTEQDYNEVKQEIRNFVPNQEIELTDIKYLQTQTQQNIALTNVFFVVLGAIGLILAFFILWLSFLSNIRSSSWELGVYRSIGLAKVEVSLIYVYEALALIVSCILFGTFIGIFTSFMLITQFNLFMLLDLDMTSIFPYFLYFSIVGLALLAALLGSLMPTRRYNKMVIADIHILTLAPSYSNNSSKSFLLQFFLLTIFECYILLSYPHLLECKKEAQSIKTVFVLQVVLIDSTSIFTFFVSNKRKRVKHIDTFKTGVQFGNSCEVGVFAKLTNAYCLVAMGGSQSFYSVFESELSDRIPVVQTTIADVRIIGRLVVGNTKGLLVPDTTTDQELQHLRNSLPDKIKIQRIEEKLSALGNCIITNDHVALVHPDIDKDTEELVADVLGVEVFRQSIAGESLVGSYAAISNRGGLVHPRTTKEELKELSNLLQIPITTGTVNRGSSVIGSGLIKNIFFNLSNKQHNNNNNKKRAFCGSDTTATEIGVIEQVFGLNPDEENEQNKHIKTLKEKILQKSLAEALT</sequence>
<organism evidence="13 14">
    <name type="scientific">Reticulomyxa filosa</name>
    <dbReference type="NCBI Taxonomy" id="46433"/>
    <lineage>
        <taxon>Eukaryota</taxon>
        <taxon>Sar</taxon>
        <taxon>Rhizaria</taxon>
        <taxon>Retaria</taxon>
        <taxon>Foraminifera</taxon>
        <taxon>Monothalamids</taxon>
        <taxon>Reticulomyxidae</taxon>
        <taxon>Reticulomyxa</taxon>
    </lineage>
</organism>
<evidence type="ECO:0000256" key="9">
    <source>
        <dbReference type="ARBA" id="ARBA00023242"/>
    </source>
</evidence>
<dbReference type="InterPro" id="IPR002769">
    <property type="entry name" value="eIF6"/>
</dbReference>
<dbReference type="PANTHER" id="PTHR32522:SF5">
    <property type="entry name" value="ABC3 TRANSPORTER PERMEASE PROTEIN DOMAIN-CONTAINING PROTEIN"/>
    <property type="match status" value="1"/>
</dbReference>
<protein>
    <recommendedName>
        <fullName evidence="10">Eukaryotic translation initiation factor 6</fullName>
        <shortName evidence="10">eIF-6</shortName>
    </recommendedName>
</protein>
<dbReference type="GO" id="GO:0005886">
    <property type="term" value="C:plasma membrane"/>
    <property type="evidence" value="ECO:0007669"/>
    <property type="project" value="UniProtKB-SubCell"/>
</dbReference>
<dbReference type="HAMAP" id="MF_00032">
    <property type="entry name" value="eIF_6"/>
    <property type="match status" value="1"/>
</dbReference>
<evidence type="ECO:0000256" key="8">
    <source>
        <dbReference type="ARBA" id="ARBA00023136"/>
    </source>
</evidence>
<dbReference type="Pfam" id="PF01912">
    <property type="entry name" value="eIF-6"/>
    <property type="match status" value="1"/>
</dbReference>
<feature type="transmembrane region" description="Helical" evidence="11">
    <location>
        <begin position="121"/>
        <end position="145"/>
    </location>
</feature>
<dbReference type="GO" id="GO:0003743">
    <property type="term" value="F:translation initiation factor activity"/>
    <property type="evidence" value="ECO:0007669"/>
    <property type="project" value="UniProtKB-UniRule"/>
</dbReference>
<keyword evidence="5 11" id="KW-0812">Transmembrane</keyword>
<evidence type="ECO:0000256" key="5">
    <source>
        <dbReference type="ARBA" id="ARBA00022692"/>
    </source>
</evidence>
<dbReference type="EMBL" id="ASPP01007613">
    <property type="protein sequence ID" value="ETO26823.1"/>
    <property type="molecule type" value="Genomic_DNA"/>
</dbReference>
<dbReference type="OrthoDB" id="4155914at2759"/>
<dbReference type="GO" id="GO:0042273">
    <property type="term" value="P:ribosomal large subunit biogenesis"/>
    <property type="evidence" value="ECO:0007669"/>
    <property type="project" value="UniProtKB-UniRule"/>
</dbReference>
<feature type="domain" description="ABC3 transporter permease C-terminal" evidence="12">
    <location>
        <begin position="742"/>
        <end position="861"/>
    </location>
</feature>
<keyword evidence="3 10" id="KW-0963">Cytoplasm</keyword>
<name>X6NLN5_RETFI</name>
<feature type="domain" description="ABC3 transporter permease C-terminal" evidence="12">
    <location>
        <begin position="130"/>
        <end position="246"/>
    </location>
</feature>
<keyword evidence="9 10" id="KW-0539">Nucleus</keyword>
<feature type="transmembrane region" description="Helical" evidence="11">
    <location>
        <begin position="213"/>
        <end position="237"/>
    </location>
</feature>
<feature type="transmembrane region" description="Helical" evidence="11">
    <location>
        <begin position="369"/>
        <end position="389"/>
    </location>
</feature>
<comment type="subcellular location">
    <subcellularLocation>
        <location evidence="1">Cell membrane</location>
        <topology evidence="1">Multi-pass membrane protein</topology>
    </subcellularLocation>
    <subcellularLocation>
        <location evidence="10">Cytoplasm</location>
    </subcellularLocation>
    <subcellularLocation>
        <location evidence="10">Nucleus</location>
        <location evidence="10">Nucleolus</location>
    </subcellularLocation>
    <text evidence="10">Shuttles between cytoplasm and nucleus/nucleolus.</text>
</comment>
<comment type="caution">
    <text evidence="13">The sequence shown here is derived from an EMBL/GenBank/DDBJ whole genome shotgun (WGS) entry which is preliminary data.</text>
</comment>
<keyword evidence="7 11" id="KW-1133">Transmembrane helix</keyword>
<accession>X6NLN5</accession>
<dbReference type="NCBIfam" id="TIGR00323">
    <property type="entry name" value="eIF-6"/>
    <property type="match status" value="1"/>
</dbReference>
<dbReference type="Gene3D" id="3.75.10.10">
    <property type="entry name" value="L-arginine/glycine Amidinotransferase, Chain A"/>
    <property type="match status" value="1"/>
</dbReference>
<dbReference type="InterPro" id="IPR003838">
    <property type="entry name" value="ABC3_permease_C"/>
</dbReference>
<feature type="transmembrane region" description="Helical" evidence="11">
    <location>
        <begin position="738"/>
        <end position="763"/>
    </location>
</feature>
<dbReference type="Proteomes" id="UP000023152">
    <property type="component" value="Unassembled WGS sequence"/>
</dbReference>
<evidence type="ECO:0000256" key="10">
    <source>
        <dbReference type="HAMAP-Rule" id="MF_03132"/>
    </source>
</evidence>
<evidence type="ECO:0000256" key="2">
    <source>
        <dbReference type="ARBA" id="ARBA00022475"/>
    </source>
</evidence>
<keyword evidence="2" id="KW-1003">Cell membrane</keyword>
<evidence type="ECO:0000313" key="13">
    <source>
        <dbReference type="EMBL" id="ETO26823.1"/>
    </source>
</evidence>
<keyword evidence="8 11" id="KW-0472">Membrane</keyword>
<dbReference type="SMART" id="SM00654">
    <property type="entry name" value="eIF6"/>
    <property type="match status" value="1"/>
</dbReference>
<dbReference type="OMA" id="LMIGDIE"/>
<proteinExistence type="inferred from homology"/>
<dbReference type="GO" id="GO:0005737">
    <property type="term" value="C:cytoplasm"/>
    <property type="evidence" value="ECO:0007669"/>
    <property type="project" value="UniProtKB-SubCell"/>
</dbReference>
<feature type="transmembrane region" description="Helical" evidence="11">
    <location>
        <begin position="276"/>
        <end position="300"/>
    </location>
</feature>
<comment type="subunit">
    <text evidence="10">Monomer. Associates with the 60S ribosomal subunit.</text>
</comment>
<dbReference type="FunFam" id="3.75.10.10:FF:000001">
    <property type="entry name" value="Eukaryotic translation initiation factor 6"/>
    <property type="match status" value="1"/>
</dbReference>
<evidence type="ECO:0000259" key="12">
    <source>
        <dbReference type="Pfam" id="PF02687"/>
    </source>
</evidence>
<dbReference type="GO" id="GO:0043023">
    <property type="term" value="F:ribosomal large subunit binding"/>
    <property type="evidence" value="ECO:0007669"/>
    <property type="project" value="UniProtKB-UniRule"/>
</dbReference>
<keyword evidence="6 10" id="KW-0648">Protein biosynthesis</keyword>
<evidence type="ECO:0000256" key="1">
    <source>
        <dbReference type="ARBA" id="ARBA00004651"/>
    </source>
</evidence>
<feature type="transmembrane region" description="Helical" evidence="11">
    <location>
        <begin position="833"/>
        <end position="853"/>
    </location>
</feature>
<evidence type="ECO:0000256" key="7">
    <source>
        <dbReference type="ARBA" id="ARBA00022989"/>
    </source>
</evidence>
<keyword evidence="4 10" id="KW-0396">Initiation factor</keyword>
<dbReference type="PANTHER" id="PTHR32522">
    <property type="match status" value="1"/>
</dbReference>
<dbReference type="AlphaFoldDB" id="X6NLN5"/>
<feature type="transmembrane region" description="Helical" evidence="11">
    <location>
        <begin position="306"/>
        <end position="333"/>
    </location>
</feature>
<evidence type="ECO:0000256" key="6">
    <source>
        <dbReference type="ARBA" id="ARBA00022917"/>
    </source>
</evidence>
<feature type="transmembrane region" description="Helical" evidence="11">
    <location>
        <begin position="784"/>
        <end position="813"/>
    </location>
</feature>
<feature type="transmembrane region" description="Helical" evidence="11">
    <location>
        <begin position="187"/>
        <end position="207"/>
    </location>
</feature>
<evidence type="ECO:0000313" key="14">
    <source>
        <dbReference type="Proteomes" id="UP000023152"/>
    </source>
</evidence>